<evidence type="ECO:0000313" key="21">
    <source>
        <dbReference type="Proteomes" id="UP000886611"/>
    </source>
</evidence>
<keyword evidence="9 19" id="KW-1133">Transmembrane helix</keyword>
<evidence type="ECO:0000256" key="3">
    <source>
        <dbReference type="ARBA" id="ARBA00021252"/>
    </source>
</evidence>
<comment type="catalytic activity">
    <reaction evidence="17">
        <text>a 1,2-diacyl-sn-glycero-3-phosphoethanolamine(in) = a 1,2-diacyl-sn-glycero-3-phosphoethanolamine(out)</text>
        <dbReference type="Rhea" id="RHEA:38895"/>
        <dbReference type="ChEBI" id="CHEBI:64612"/>
    </reaction>
</comment>
<dbReference type="Proteomes" id="UP000886611">
    <property type="component" value="Unassembled WGS sequence"/>
</dbReference>
<protein>
    <recommendedName>
        <fullName evidence="3">Serine incorporator 5</fullName>
    </recommendedName>
</protein>
<dbReference type="AlphaFoldDB" id="A0A8X8BSL0"/>
<feature type="transmembrane region" description="Helical" evidence="19">
    <location>
        <begin position="64"/>
        <end position="85"/>
    </location>
</feature>
<keyword evidence="6" id="KW-0399">Innate immunity</keyword>
<evidence type="ECO:0000256" key="2">
    <source>
        <dbReference type="ARBA" id="ARBA00006665"/>
    </source>
</evidence>
<dbReference type="Pfam" id="PF03348">
    <property type="entry name" value="Serinc"/>
    <property type="match status" value="2"/>
</dbReference>
<evidence type="ECO:0000256" key="5">
    <source>
        <dbReference type="ARBA" id="ARBA00022516"/>
    </source>
</evidence>
<reference evidence="20 21" key="1">
    <citation type="journal article" date="2021" name="Cell">
        <title>Tracing the genetic footprints of vertebrate landing in non-teleost ray-finned fishes.</title>
        <authorList>
            <person name="Bi X."/>
            <person name="Wang K."/>
            <person name="Yang L."/>
            <person name="Pan H."/>
            <person name="Jiang H."/>
            <person name="Wei Q."/>
            <person name="Fang M."/>
            <person name="Yu H."/>
            <person name="Zhu C."/>
            <person name="Cai Y."/>
            <person name="He Y."/>
            <person name="Gan X."/>
            <person name="Zeng H."/>
            <person name="Yu D."/>
            <person name="Zhu Y."/>
            <person name="Jiang H."/>
            <person name="Qiu Q."/>
            <person name="Yang H."/>
            <person name="Zhang Y.E."/>
            <person name="Wang W."/>
            <person name="Zhu M."/>
            <person name="He S."/>
            <person name="Zhang G."/>
        </authorList>
    </citation>
    <scope>NUCLEOTIDE SEQUENCE [LARGE SCALE GENOMIC DNA]</scope>
    <source>
        <strain evidence="20">Bchr_013</strain>
    </source>
</reference>
<evidence type="ECO:0000256" key="4">
    <source>
        <dbReference type="ARBA" id="ARBA00022475"/>
    </source>
</evidence>
<keyword evidence="5" id="KW-0444">Lipid biosynthesis</keyword>
<evidence type="ECO:0000256" key="8">
    <source>
        <dbReference type="ARBA" id="ARBA00022859"/>
    </source>
</evidence>
<keyword evidence="14" id="KW-0594">Phospholipid biosynthesis</keyword>
<evidence type="ECO:0000313" key="20">
    <source>
        <dbReference type="EMBL" id="KAG2466421.1"/>
    </source>
</evidence>
<evidence type="ECO:0000256" key="6">
    <source>
        <dbReference type="ARBA" id="ARBA00022588"/>
    </source>
</evidence>
<keyword evidence="10" id="KW-0443">Lipid metabolism</keyword>
<feature type="transmembrane region" description="Helical" evidence="19">
    <location>
        <begin position="155"/>
        <end position="177"/>
    </location>
</feature>
<evidence type="ECO:0000256" key="19">
    <source>
        <dbReference type="SAM" id="Phobius"/>
    </source>
</evidence>
<comment type="catalytic activity">
    <reaction evidence="16">
        <text>a 1,2-diacyl-sn-glycero-3-phospho-L-serine(in) = a 1,2-diacyl-sn-glycero-3-phospho-L-serine(out)</text>
        <dbReference type="Rhea" id="RHEA:38663"/>
        <dbReference type="ChEBI" id="CHEBI:57262"/>
    </reaction>
</comment>
<comment type="similarity">
    <text evidence="2">Belongs to the TDE1 family.</text>
</comment>
<evidence type="ECO:0000256" key="10">
    <source>
        <dbReference type="ARBA" id="ARBA00023098"/>
    </source>
</evidence>
<comment type="subcellular location">
    <subcellularLocation>
        <location evidence="1">Cell membrane</location>
        <topology evidence="1">Multi-pass membrane protein</topology>
    </subcellularLocation>
</comment>
<evidence type="ECO:0000256" key="17">
    <source>
        <dbReference type="ARBA" id="ARBA00024615"/>
    </source>
</evidence>
<dbReference type="GO" id="GO:0045087">
    <property type="term" value="P:innate immune response"/>
    <property type="evidence" value="ECO:0007669"/>
    <property type="project" value="UniProtKB-KW"/>
</dbReference>
<organism evidence="20 21">
    <name type="scientific">Polypterus senegalus</name>
    <name type="common">Senegal bichir</name>
    <dbReference type="NCBI Taxonomy" id="55291"/>
    <lineage>
        <taxon>Eukaryota</taxon>
        <taxon>Metazoa</taxon>
        <taxon>Chordata</taxon>
        <taxon>Craniata</taxon>
        <taxon>Vertebrata</taxon>
        <taxon>Euteleostomi</taxon>
        <taxon>Actinopterygii</taxon>
        <taxon>Polypteriformes</taxon>
        <taxon>Polypteridae</taxon>
        <taxon>Polypterus</taxon>
    </lineage>
</organism>
<dbReference type="PANTHER" id="PTHR10383">
    <property type="entry name" value="SERINE INCORPORATOR"/>
    <property type="match status" value="1"/>
</dbReference>
<accession>A0A8X8BSL0</accession>
<comment type="catalytic activity">
    <reaction evidence="18">
        <text>a 1,2-diacyl-sn-glycero-3-phosphocholine(in) = a 1,2-diacyl-sn-glycero-3-phosphocholine(out)</text>
        <dbReference type="Rhea" id="RHEA:38571"/>
        <dbReference type="ChEBI" id="CHEBI:57643"/>
    </reaction>
</comment>
<dbReference type="PANTHER" id="PTHR10383:SF16">
    <property type="entry name" value="SERINE INCORPORATOR 5"/>
    <property type="match status" value="1"/>
</dbReference>
<keyword evidence="8" id="KW-0391">Immunity</keyword>
<gene>
    <name evidence="20" type="primary">Serinc5</name>
    <name evidence="20" type="ORF">GTO96_0020341</name>
</gene>
<keyword evidence="21" id="KW-1185">Reference proteome</keyword>
<feature type="non-terminal residue" evidence="20">
    <location>
        <position position="184"/>
    </location>
</feature>
<evidence type="ECO:0000256" key="11">
    <source>
        <dbReference type="ARBA" id="ARBA00023118"/>
    </source>
</evidence>
<evidence type="ECO:0000256" key="14">
    <source>
        <dbReference type="ARBA" id="ARBA00023209"/>
    </source>
</evidence>
<keyword evidence="11" id="KW-0051">Antiviral defense</keyword>
<evidence type="ECO:0000256" key="13">
    <source>
        <dbReference type="ARBA" id="ARBA00023180"/>
    </source>
</evidence>
<dbReference type="InterPro" id="IPR005016">
    <property type="entry name" value="TDE1/TMS"/>
</dbReference>
<evidence type="ECO:0000256" key="12">
    <source>
        <dbReference type="ARBA" id="ARBA00023136"/>
    </source>
</evidence>
<evidence type="ECO:0000256" key="16">
    <source>
        <dbReference type="ARBA" id="ARBA00024479"/>
    </source>
</evidence>
<keyword evidence="12 19" id="KW-0472">Membrane</keyword>
<feature type="transmembrane region" description="Helical" evidence="19">
    <location>
        <begin position="26"/>
        <end position="52"/>
    </location>
</feature>
<evidence type="ECO:0000256" key="18">
    <source>
        <dbReference type="ARBA" id="ARBA00024631"/>
    </source>
</evidence>
<dbReference type="GO" id="GO:0051607">
    <property type="term" value="P:defense response to virus"/>
    <property type="evidence" value="ECO:0007669"/>
    <property type="project" value="UniProtKB-KW"/>
</dbReference>
<dbReference type="EMBL" id="JAATIS010001241">
    <property type="protein sequence ID" value="KAG2466421.1"/>
    <property type="molecule type" value="Genomic_DNA"/>
</dbReference>
<comment type="caution">
    <text evidence="20">The sequence shown here is derived from an EMBL/GenBank/DDBJ whole genome shotgun (WGS) entry which is preliminary data.</text>
</comment>
<keyword evidence="7 19" id="KW-0812">Transmembrane</keyword>
<evidence type="ECO:0000256" key="15">
    <source>
        <dbReference type="ARBA" id="ARBA00023264"/>
    </source>
</evidence>
<keyword evidence="13" id="KW-0325">Glycoprotein</keyword>
<evidence type="ECO:0000256" key="7">
    <source>
        <dbReference type="ARBA" id="ARBA00022692"/>
    </source>
</evidence>
<feature type="transmembrane region" description="Helical" evidence="19">
    <location>
        <begin position="115"/>
        <end position="135"/>
    </location>
</feature>
<keyword evidence="15" id="KW-1208">Phospholipid metabolism</keyword>
<dbReference type="GO" id="GO:0008654">
    <property type="term" value="P:phospholipid biosynthetic process"/>
    <property type="evidence" value="ECO:0007669"/>
    <property type="project" value="UniProtKB-KW"/>
</dbReference>
<keyword evidence="4" id="KW-1003">Cell membrane</keyword>
<evidence type="ECO:0000256" key="9">
    <source>
        <dbReference type="ARBA" id="ARBA00022989"/>
    </source>
</evidence>
<evidence type="ECO:0000256" key="1">
    <source>
        <dbReference type="ARBA" id="ARBA00004651"/>
    </source>
</evidence>
<sequence>MLHQGNIVSHHSFSFYRTSGTKHNRLWYAALAFVTLVLYSVAVGALVVMAVFHTHPEGCTLNKIFLGVNGGLCLFVSLLAIAPCIQKRDYEVGNENGGQKIVLDEKQGTVYSYSFFHFIFFLGSLYVMMTVTNWFHYYDAKIEKLFHGSWSTYWIKMASCWACLLLYTWTLVAPIVCPNREFLQ</sequence>
<dbReference type="GO" id="GO:0005886">
    <property type="term" value="C:plasma membrane"/>
    <property type="evidence" value="ECO:0007669"/>
    <property type="project" value="UniProtKB-SubCell"/>
</dbReference>
<name>A0A8X8BSL0_POLSE</name>
<proteinExistence type="inferred from homology"/>
<feature type="non-terminal residue" evidence="20">
    <location>
        <position position="1"/>
    </location>
</feature>